<dbReference type="Proteomes" id="UP000335636">
    <property type="component" value="Unassembled WGS sequence"/>
</dbReference>
<evidence type="ECO:0000313" key="3">
    <source>
        <dbReference type="Proteomes" id="UP000335636"/>
    </source>
</evidence>
<organism evidence="2 3">
    <name type="scientific">Marmota monax</name>
    <name type="common">Woodchuck</name>
    <dbReference type="NCBI Taxonomy" id="9995"/>
    <lineage>
        <taxon>Eukaryota</taxon>
        <taxon>Metazoa</taxon>
        <taxon>Chordata</taxon>
        <taxon>Craniata</taxon>
        <taxon>Vertebrata</taxon>
        <taxon>Euteleostomi</taxon>
        <taxon>Mammalia</taxon>
        <taxon>Eutheria</taxon>
        <taxon>Euarchontoglires</taxon>
        <taxon>Glires</taxon>
        <taxon>Rodentia</taxon>
        <taxon>Sciuromorpha</taxon>
        <taxon>Sciuridae</taxon>
        <taxon>Xerinae</taxon>
        <taxon>Marmotini</taxon>
        <taxon>Marmota</taxon>
    </lineage>
</organism>
<evidence type="ECO:0000256" key="1">
    <source>
        <dbReference type="SAM" id="MobiDB-lite"/>
    </source>
</evidence>
<feature type="compositionally biased region" description="Pro residues" evidence="1">
    <location>
        <begin position="42"/>
        <end position="54"/>
    </location>
</feature>
<accession>A0A5E4BBF9</accession>
<name>A0A5E4BBF9_MARMO</name>
<comment type="caution">
    <text evidence="2">The sequence shown here is derived from an EMBL/GenBank/DDBJ whole genome shotgun (WGS) entry which is preliminary data.</text>
</comment>
<protein>
    <submittedName>
        <fullName evidence="2">Uncharacterized protein</fullName>
    </submittedName>
</protein>
<evidence type="ECO:0000313" key="2">
    <source>
        <dbReference type="EMBL" id="VTJ67077.1"/>
    </source>
</evidence>
<keyword evidence="3" id="KW-1185">Reference proteome</keyword>
<dbReference type="EMBL" id="CABDUW010000361">
    <property type="protein sequence ID" value="VTJ67077.1"/>
    <property type="molecule type" value="Genomic_DNA"/>
</dbReference>
<dbReference type="AlphaFoldDB" id="A0A5E4BBF9"/>
<gene>
    <name evidence="2" type="ORF">MONAX_5E004260</name>
</gene>
<sequence length="202" mass="21106">MVTVWGRDANIFEHAQLRTRTLGPPQQCRRTTIPRSPLGVAAPPPAVALPPSPPSGSALLLDPSPPSECVSVTQRQCEAEEPSGGAAAAAASSSSNSNNSSSSNSSSRAARPDLSVALRERSTKRARASRSLRGSSALGSAVNFASWGLADWRGRRRRNARLSARAPRARTLHPHVLGLGGRTGIPATSSCPEIMQKVSQGS</sequence>
<proteinExistence type="predicted"/>
<feature type="region of interest" description="Disordered" evidence="1">
    <location>
        <begin position="22"/>
        <end position="135"/>
    </location>
</feature>
<feature type="compositionally biased region" description="Low complexity" evidence="1">
    <location>
        <begin position="83"/>
        <end position="109"/>
    </location>
</feature>
<reference evidence="2" key="1">
    <citation type="submission" date="2019-04" db="EMBL/GenBank/DDBJ databases">
        <authorList>
            <person name="Alioto T."/>
            <person name="Alioto T."/>
        </authorList>
    </citation>
    <scope>NUCLEOTIDE SEQUENCE [LARGE SCALE GENOMIC DNA]</scope>
</reference>